<evidence type="ECO:0000256" key="1">
    <source>
        <dbReference type="ARBA" id="ARBA00004429"/>
    </source>
</evidence>
<evidence type="ECO:0000256" key="4">
    <source>
        <dbReference type="ARBA" id="ARBA00022475"/>
    </source>
</evidence>
<dbReference type="InterPro" id="IPR000515">
    <property type="entry name" value="MetI-like"/>
</dbReference>
<dbReference type="NCBIfam" id="TIGR01726">
    <property type="entry name" value="HEQRo_perm_3TM"/>
    <property type="match status" value="1"/>
</dbReference>
<evidence type="ECO:0000256" key="2">
    <source>
        <dbReference type="ARBA" id="ARBA00010072"/>
    </source>
</evidence>
<dbReference type="PANTHER" id="PTHR30614:SF0">
    <property type="entry name" value="L-CYSTINE TRANSPORT SYSTEM PERMEASE PROTEIN TCYL"/>
    <property type="match status" value="1"/>
</dbReference>
<evidence type="ECO:0000256" key="9">
    <source>
        <dbReference type="RuleBase" id="RU363032"/>
    </source>
</evidence>
<dbReference type="InterPro" id="IPR010065">
    <property type="entry name" value="AA_ABC_transptr_permease_3TM"/>
</dbReference>
<keyword evidence="12" id="KW-1185">Reference proteome</keyword>
<comment type="similarity">
    <text evidence="2">Belongs to the binding-protein-dependent transport system permease family. HisMQ subfamily.</text>
</comment>
<keyword evidence="4" id="KW-1003">Cell membrane</keyword>
<dbReference type="CDD" id="cd06261">
    <property type="entry name" value="TM_PBP2"/>
    <property type="match status" value="1"/>
</dbReference>
<dbReference type="EMBL" id="BAAAFR010000001">
    <property type="protein sequence ID" value="GAA0310484.1"/>
    <property type="molecule type" value="Genomic_DNA"/>
</dbReference>
<evidence type="ECO:0000256" key="6">
    <source>
        <dbReference type="ARBA" id="ARBA00022970"/>
    </source>
</evidence>
<evidence type="ECO:0000256" key="3">
    <source>
        <dbReference type="ARBA" id="ARBA00022448"/>
    </source>
</evidence>
<keyword evidence="5 9" id="KW-0812">Transmembrane</keyword>
<evidence type="ECO:0000313" key="11">
    <source>
        <dbReference type="EMBL" id="GAA0310484.1"/>
    </source>
</evidence>
<feature type="transmembrane region" description="Helical" evidence="9">
    <location>
        <begin position="77"/>
        <end position="98"/>
    </location>
</feature>
<keyword evidence="7 9" id="KW-1133">Transmembrane helix</keyword>
<accession>A0ABP3F8I5</accession>
<evidence type="ECO:0000256" key="8">
    <source>
        <dbReference type="ARBA" id="ARBA00023136"/>
    </source>
</evidence>
<reference evidence="12" key="1">
    <citation type="journal article" date="2019" name="Int. J. Syst. Evol. Microbiol.">
        <title>The Global Catalogue of Microorganisms (GCM) 10K type strain sequencing project: providing services to taxonomists for standard genome sequencing and annotation.</title>
        <authorList>
            <consortium name="The Broad Institute Genomics Platform"/>
            <consortium name="The Broad Institute Genome Sequencing Center for Infectious Disease"/>
            <person name="Wu L."/>
            <person name="Ma J."/>
        </authorList>
    </citation>
    <scope>NUCLEOTIDE SEQUENCE [LARGE SCALE GENOMIC DNA]</scope>
    <source>
        <strain evidence="12">JCM 16343</strain>
    </source>
</reference>
<keyword evidence="6" id="KW-0029">Amino-acid transport</keyword>
<evidence type="ECO:0000256" key="7">
    <source>
        <dbReference type="ARBA" id="ARBA00022989"/>
    </source>
</evidence>
<organism evidence="11 12">
    <name type="scientific">Psychrobacter aestuarii</name>
    <dbReference type="NCBI Taxonomy" id="556327"/>
    <lineage>
        <taxon>Bacteria</taxon>
        <taxon>Pseudomonadati</taxon>
        <taxon>Pseudomonadota</taxon>
        <taxon>Gammaproteobacteria</taxon>
        <taxon>Moraxellales</taxon>
        <taxon>Moraxellaceae</taxon>
        <taxon>Psychrobacter</taxon>
    </lineage>
</organism>
<comment type="caution">
    <text evidence="11">The sequence shown here is derived from an EMBL/GenBank/DDBJ whole genome shotgun (WGS) entry which is preliminary data.</text>
</comment>
<proteinExistence type="inferred from homology"/>
<dbReference type="InterPro" id="IPR043429">
    <property type="entry name" value="ArtM/GltK/GlnP/TcyL/YhdX-like"/>
</dbReference>
<dbReference type="RefSeq" id="WP_227691423.1">
    <property type="nucleotide sequence ID" value="NZ_BAAAFR010000001.1"/>
</dbReference>
<feature type="transmembrane region" description="Helical" evidence="9">
    <location>
        <begin position="35"/>
        <end position="57"/>
    </location>
</feature>
<dbReference type="Pfam" id="PF00528">
    <property type="entry name" value="BPD_transp_1"/>
    <property type="match status" value="1"/>
</dbReference>
<dbReference type="Proteomes" id="UP001501787">
    <property type="component" value="Unassembled WGS sequence"/>
</dbReference>
<dbReference type="Gene3D" id="1.10.3720.10">
    <property type="entry name" value="MetI-like"/>
    <property type="match status" value="1"/>
</dbReference>
<name>A0ABP3F8I5_9GAMM</name>
<dbReference type="InterPro" id="IPR035906">
    <property type="entry name" value="MetI-like_sf"/>
</dbReference>
<dbReference type="PROSITE" id="PS50928">
    <property type="entry name" value="ABC_TM1"/>
    <property type="match status" value="1"/>
</dbReference>
<feature type="domain" description="ABC transmembrane type-1" evidence="10">
    <location>
        <begin position="34"/>
        <end position="227"/>
    </location>
</feature>
<feature type="transmembrane region" description="Helical" evidence="9">
    <location>
        <begin position="206"/>
        <end position="226"/>
    </location>
</feature>
<dbReference type="SUPFAM" id="SSF161098">
    <property type="entry name" value="MetI-like"/>
    <property type="match status" value="1"/>
</dbReference>
<evidence type="ECO:0000313" key="12">
    <source>
        <dbReference type="Proteomes" id="UP001501787"/>
    </source>
</evidence>
<sequence length="240" mass="26915">MTWLTDLLAILPFMTPDRAEIVINSFWPMLKGGIYYSIPLALISFAIGMCIALFVALIRIVPRTSLWHKIVYRLARVYVSAIRGTPMLVQLFIIFYGLPNVGIKLDPFPSAIIAFSLNIGAYASETVRASILSIPKGQWEAGATVGMTYLQTFRHVILPQALRVSVPPLSNTFIGLVKETSLASLVLVTELFKQAQIITARNYEFMLVYTEAAIIYWGICLFLSFLQGKIETRLDRYVAK</sequence>
<evidence type="ECO:0000259" key="10">
    <source>
        <dbReference type="PROSITE" id="PS50928"/>
    </source>
</evidence>
<evidence type="ECO:0000256" key="5">
    <source>
        <dbReference type="ARBA" id="ARBA00022692"/>
    </source>
</evidence>
<keyword evidence="3 9" id="KW-0813">Transport</keyword>
<comment type="subcellular location">
    <subcellularLocation>
        <location evidence="1">Cell inner membrane</location>
        <topology evidence="1">Multi-pass membrane protein</topology>
    </subcellularLocation>
    <subcellularLocation>
        <location evidence="9">Cell membrane</location>
        <topology evidence="9">Multi-pass membrane protein</topology>
    </subcellularLocation>
</comment>
<protein>
    <submittedName>
        <fullName evidence="11">Amino acid ABC transporter permease</fullName>
    </submittedName>
</protein>
<keyword evidence="8 9" id="KW-0472">Membrane</keyword>
<gene>
    <name evidence="11" type="ORF">GCM10009129_04680</name>
</gene>
<dbReference type="PANTHER" id="PTHR30614">
    <property type="entry name" value="MEMBRANE COMPONENT OF AMINO ACID ABC TRANSPORTER"/>
    <property type="match status" value="1"/>
</dbReference>